<dbReference type="PROSITE" id="PS50835">
    <property type="entry name" value="IG_LIKE"/>
    <property type="match status" value="1"/>
</dbReference>
<dbReference type="Proteomes" id="UP001595872">
    <property type="component" value="Unassembled WGS sequence"/>
</dbReference>
<comment type="caution">
    <text evidence="6">The sequence shown here is derived from an EMBL/GenBank/DDBJ whole genome shotgun (WGS) entry which is preliminary data.</text>
</comment>
<organism evidence="6 7">
    <name type="scientific">Actinomadura gamaensis</name>
    <dbReference type="NCBI Taxonomy" id="1763541"/>
    <lineage>
        <taxon>Bacteria</taxon>
        <taxon>Bacillati</taxon>
        <taxon>Actinomycetota</taxon>
        <taxon>Actinomycetes</taxon>
        <taxon>Streptosporangiales</taxon>
        <taxon>Thermomonosporaceae</taxon>
        <taxon>Actinomadura</taxon>
    </lineage>
</organism>
<dbReference type="CDD" id="cd00063">
    <property type="entry name" value="FN3"/>
    <property type="match status" value="1"/>
</dbReference>
<feature type="compositionally biased region" description="Pro residues" evidence="3">
    <location>
        <begin position="413"/>
        <end position="431"/>
    </location>
</feature>
<evidence type="ECO:0000256" key="1">
    <source>
        <dbReference type="ARBA" id="ARBA00023295"/>
    </source>
</evidence>
<keyword evidence="7" id="KW-1185">Reference proteome</keyword>
<dbReference type="SUPFAM" id="SSF63825">
    <property type="entry name" value="YWTD domain"/>
    <property type="match status" value="1"/>
</dbReference>
<protein>
    <submittedName>
        <fullName evidence="6">Fibronectin type III domain-containing protein</fullName>
    </submittedName>
</protein>
<dbReference type="InterPro" id="IPR013783">
    <property type="entry name" value="Ig-like_fold"/>
</dbReference>
<name>A0ABV9U0N0_9ACTN</name>
<dbReference type="InterPro" id="IPR036116">
    <property type="entry name" value="FN3_sf"/>
</dbReference>
<feature type="region of interest" description="Disordered" evidence="3">
    <location>
        <begin position="373"/>
        <end position="440"/>
    </location>
</feature>
<keyword evidence="2" id="KW-0119">Carbohydrate metabolism</keyword>
<keyword evidence="4" id="KW-1133">Transmembrane helix</keyword>
<dbReference type="SMART" id="SM00060">
    <property type="entry name" value="FN3"/>
    <property type="match status" value="2"/>
</dbReference>
<accession>A0ABV9U0N0</accession>
<keyword evidence="4" id="KW-0812">Transmembrane</keyword>
<proteinExistence type="predicted"/>
<keyword evidence="4" id="KW-0472">Membrane</keyword>
<evidence type="ECO:0000256" key="4">
    <source>
        <dbReference type="SAM" id="Phobius"/>
    </source>
</evidence>
<dbReference type="SUPFAM" id="SSF49265">
    <property type="entry name" value="Fibronectin type III"/>
    <property type="match status" value="1"/>
</dbReference>
<dbReference type="EMBL" id="JBHSIT010000006">
    <property type="protein sequence ID" value="MFC4909789.1"/>
    <property type="molecule type" value="Genomic_DNA"/>
</dbReference>
<evidence type="ECO:0000313" key="7">
    <source>
        <dbReference type="Proteomes" id="UP001595872"/>
    </source>
</evidence>
<evidence type="ECO:0000313" key="6">
    <source>
        <dbReference type="EMBL" id="MFC4909789.1"/>
    </source>
</evidence>
<dbReference type="InterPro" id="IPR007110">
    <property type="entry name" value="Ig-like_dom"/>
</dbReference>
<feature type="domain" description="Ig-like" evidence="5">
    <location>
        <begin position="627"/>
        <end position="701"/>
    </location>
</feature>
<evidence type="ECO:0000256" key="2">
    <source>
        <dbReference type="ARBA" id="ARBA00023326"/>
    </source>
</evidence>
<feature type="region of interest" description="Disordered" evidence="3">
    <location>
        <begin position="511"/>
        <end position="539"/>
    </location>
</feature>
<feature type="transmembrane region" description="Helical" evidence="4">
    <location>
        <begin position="20"/>
        <end position="41"/>
    </location>
</feature>
<keyword evidence="1" id="KW-0378">Hydrolase</keyword>
<dbReference type="Gene3D" id="2.60.40.10">
    <property type="entry name" value="Immunoglobulins"/>
    <property type="match status" value="1"/>
</dbReference>
<dbReference type="InterPro" id="IPR003961">
    <property type="entry name" value="FN3_dom"/>
</dbReference>
<feature type="compositionally biased region" description="Basic and acidic residues" evidence="3">
    <location>
        <begin position="511"/>
        <end position="520"/>
    </location>
</feature>
<reference evidence="7" key="1">
    <citation type="journal article" date="2019" name="Int. J. Syst. Evol. Microbiol.">
        <title>The Global Catalogue of Microorganisms (GCM) 10K type strain sequencing project: providing services to taxonomists for standard genome sequencing and annotation.</title>
        <authorList>
            <consortium name="The Broad Institute Genomics Platform"/>
            <consortium name="The Broad Institute Genome Sequencing Center for Infectious Disease"/>
            <person name="Wu L."/>
            <person name="Ma J."/>
        </authorList>
    </citation>
    <scope>NUCLEOTIDE SEQUENCE [LARGE SCALE GENOMIC DNA]</scope>
    <source>
        <strain evidence="7">KLKA75</strain>
    </source>
</reference>
<dbReference type="Pfam" id="PF00041">
    <property type="entry name" value="fn3"/>
    <property type="match status" value="1"/>
</dbReference>
<dbReference type="RefSeq" id="WP_378257584.1">
    <property type="nucleotide sequence ID" value="NZ_JBHSIT010000006.1"/>
</dbReference>
<keyword evidence="2" id="KW-0624">Polysaccharide degradation</keyword>
<gene>
    <name evidence="6" type="ORF">ACFPCY_20885</name>
</gene>
<evidence type="ECO:0000256" key="3">
    <source>
        <dbReference type="SAM" id="MobiDB-lite"/>
    </source>
</evidence>
<evidence type="ECO:0000259" key="5">
    <source>
        <dbReference type="PROSITE" id="PS50835"/>
    </source>
</evidence>
<keyword evidence="1" id="KW-0326">Glycosidase</keyword>
<sequence>MSGDRTRGGPLRGLLRRDRLTGQLAFALVGVLTVSAIVYGIGTASARYRLSDVGSWLTATAKGMVVHANGLAGKVDGKANMIPQMRGHHVKVVQDGTTVLLIDTDTGVVSRIDPSQLTVRTSRDLGTAGVQVVVGGNAAYSVDAVKGTVQRIDPVSLAGMGPALTLPLPLGQAGIDAAGTLWVPAPKTGQLFPVRAGQQGAPVQVGRPGDALGLTIAAGIPVVTDSTSATALVVRPDGTQKINLPGAVARVAGGLKTPPVADGQTVPMLGDGGSLYLLNSGVGQLSSVALRVPGHEYEPPNILGPRVYLPDRTAGQLMIFNTETNDWERPVQASRPGTPFDVTVRDHMLWVNDPDGATAYAFDPNGAQKAIKKYDDKVPGGNRRPLPKPAPGGTGDGNNNNGGSPGDHGGNHPAPPNRRPSQSPSPPPGAPSAPYNLEVSSTDGGIRVRFHASTGGKPIAYTLKGTAGFRVTPARIPANSTRFEFTATGGDCAREYAFQVAVIYKDKDGNPAELRSEPSKTAHPCLAPGKPGDFVGKPGNHTGRFTWTEARGATGYRLSSSASDNDVTGSSYTVTGLPNNQQYEFTLTAFNGAGSSQGSIKTKLDLTYPNPAFQNKANDQTNTIVRPGAANSGEVGKILKGQYISITVICMVNGGPRREDQTGETSTWWDRIKWNGGVGYLSVTSMQGPRQPDDTVYECSD</sequence>